<keyword evidence="1" id="KW-0802">TPR repeat</keyword>
<dbReference type="SUPFAM" id="SSF48452">
    <property type="entry name" value="TPR-like"/>
    <property type="match status" value="1"/>
</dbReference>
<dbReference type="OrthoDB" id="9979485at2759"/>
<dbReference type="Proteomes" id="UP000663877">
    <property type="component" value="Unassembled WGS sequence"/>
</dbReference>
<feature type="repeat" description="TPR" evidence="1">
    <location>
        <begin position="102"/>
        <end position="135"/>
    </location>
</feature>
<accession>A0A816CQ22</accession>
<dbReference type="AlphaFoldDB" id="A0A816CQ22"/>
<evidence type="ECO:0000256" key="1">
    <source>
        <dbReference type="PROSITE-ProRule" id="PRU00339"/>
    </source>
</evidence>
<evidence type="ECO:0000313" key="3">
    <source>
        <dbReference type="EMBL" id="CAF1626430.1"/>
    </source>
</evidence>
<dbReference type="InterPro" id="IPR019734">
    <property type="entry name" value="TPR_rpt"/>
</dbReference>
<evidence type="ECO:0000313" key="2">
    <source>
        <dbReference type="EMBL" id="CAF1437484.1"/>
    </source>
</evidence>
<dbReference type="EMBL" id="CAJNOI010001764">
    <property type="protein sequence ID" value="CAF1437484.1"/>
    <property type="molecule type" value="Genomic_DNA"/>
</dbReference>
<comment type="caution">
    <text evidence="3">The sequence shown here is derived from an EMBL/GenBank/DDBJ whole genome shotgun (WGS) entry which is preliminary data.</text>
</comment>
<proteinExistence type="predicted"/>
<keyword evidence="4" id="KW-1185">Reference proteome</keyword>
<gene>
    <name evidence="2" type="ORF">BJG266_LOCUS39695</name>
    <name evidence="3" type="ORF">QVE165_LOCUS56580</name>
</gene>
<name>A0A816CQ22_9BILA</name>
<dbReference type="Gene3D" id="3.40.50.1820">
    <property type="entry name" value="alpha/beta hydrolase"/>
    <property type="match status" value="1"/>
</dbReference>
<dbReference type="InterPro" id="IPR011990">
    <property type="entry name" value="TPR-like_helical_dom_sf"/>
</dbReference>
<dbReference type="InterPro" id="IPR029058">
    <property type="entry name" value="AB_hydrolase_fold"/>
</dbReference>
<dbReference type="Proteomes" id="UP000663832">
    <property type="component" value="Unassembled WGS sequence"/>
</dbReference>
<reference evidence="3" key="1">
    <citation type="submission" date="2021-02" db="EMBL/GenBank/DDBJ databases">
        <authorList>
            <person name="Nowell W R."/>
        </authorList>
    </citation>
    <scope>NUCLEOTIDE SEQUENCE</scope>
</reference>
<protein>
    <submittedName>
        <fullName evidence="3">Uncharacterized protein</fullName>
    </submittedName>
</protein>
<dbReference type="PROSITE" id="PS50005">
    <property type="entry name" value="TPR"/>
    <property type="match status" value="1"/>
</dbReference>
<organism evidence="3 4">
    <name type="scientific">Adineta steineri</name>
    <dbReference type="NCBI Taxonomy" id="433720"/>
    <lineage>
        <taxon>Eukaryota</taxon>
        <taxon>Metazoa</taxon>
        <taxon>Spiralia</taxon>
        <taxon>Gnathifera</taxon>
        <taxon>Rotifera</taxon>
        <taxon>Eurotatoria</taxon>
        <taxon>Bdelloidea</taxon>
        <taxon>Adinetida</taxon>
        <taxon>Adinetidae</taxon>
        <taxon>Adineta</taxon>
    </lineage>
</organism>
<dbReference type="SUPFAM" id="SSF53474">
    <property type="entry name" value="alpha/beta-Hydrolases"/>
    <property type="match status" value="1"/>
</dbReference>
<evidence type="ECO:0000313" key="4">
    <source>
        <dbReference type="Proteomes" id="UP000663832"/>
    </source>
</evidence>
<dbReference type="Gene3D" id="1.25.40.10">
    <property type="entry name" value="Tetratricopeptide repeat domain"/>
    <property type="match status" value="1"/>
</dbReference>
<sequence>MVLYVQNSSLIRPRGSIIMWCDELSTSEALMDNIQAIELDMSQCGQYDNSIEKLTEIKDRFYNEEALYKHEWYNLQIKPPMYSHEDNTSKMLIEEKIKRKIRRLYTLRGLLLYRDRKYQEALEEFNKVLGEYNSNDVQLEFYTIFAYDMLGEYSKANFSIEKYIEKYRTDTKNIQSQSILAKLNDYYAIIRKNHDKRLRQEAEKYREVNSASSKLFMNMWPTHIEFAELSNVAYCKLRLPLLPLWTFIDECNDIQHSGYYGIAVQHTETKEIVFAHRGTVFDVNNASLIADYHLFILQIPDQFRVAQQFTNKLREKIDPKQILWHTGHSLGAAIAEFLVANDTLFEQKLLSFAVTFDSPGIMEILKAHYDRKMIKHDLLKPDEFRIISYLSAPNIINTMGTHIGLVLSLSPPLPLAVTYGPLAKRFYDYFTTSFQQFKGIIDIFVEQLHKQLHWHNLGTIIECFKAWPNENGLPTIIKPVIKWPKGPQELVGFIHLAYEHNLTSLDISWYAQNDMDKVLNAFEKCNYNVVHNPADLPMVLPLTFWNRKAQSFLKQIINDDFKKTNVTKQLSLDCELIKFIGIETMKIIINILYWKEETHRYNNMEMITLNESAIPNHNGKMYNINMLTIFKLFSLFDVDNCLVKIIDEF</sequence>
<dbReference type="EMBL" id="CAJNOM010002092">
    <property type="protein sequence ID" value="CAF1626430.1"/>
    <property type="molecule type" value="Genomic_DNA"/>
</dbReference>